<dbReference type="RefSeq" id="WP_212507560.1">
    <property type="nucleotide sequence ID" value="NZ_CP060696.1"/>
</dbReference>
<gene>
    <name evidence="6" type="ORF">H6X83_02265</name>
</gene>
<dbReference type="Gene3D" id="3.20.20.80">
    <property type="entry name" value="Glycosidases"/>
    <property type="match status" value="1"/>
</dbReference>
<dbReference type="PANTHER" id="PTHR10357">
    <property type="entry name" value="ALPHA-AMYLASE FAMILY MEMBER"/>
    <property type="match status" value="1"/>
</dbReference>
<evidence type="ECO:0000313" key="6">
    <source>
        <dbReference type="EMBL" id="QNO18498.1"/>
    </source>
</evidence>
<evidence type="ECO:0000259" key="5">
    <source>
        <dbReference type="SMART" id="SM00642"/>
    </source>
</evidence>
<dbReference type="SUPFAM" id="SSF51445">
    <property type="entry name" value="(Trans)glycosidases"/>
    <property type="match status" value="1"/>
</dbReference>
<dbReference type="Pfam" id="PF02903">
    <property type="entry name" value="Alpha-amylase_N"/>
    <property type="match status" value="1"/>
</dbReference>
<dbReference type="Gene3D" id="3.90.400.10">
    <property type="entry name" value="Oligo-1,6-glucosidase, Domain 2"/>
    <property type="match status" value="1"/>
</dbReference>
<dbReference type="GO" id="GO:0030245">
    <property type="term" value="P:cellulose catabolic process"/>
    <property type="evidence" value="ECO:0007669"/>
    <property type="project" value="UniProtKB-KW"/>
</dbReference>
<dbReference type="Pfam" id="PF00128">
    <property type="entry name" value="Alpha-amylase"/>
    <property type="match status" value="1"/>
</dbReference>
<accession>A0A7G9WII6</accession>
<dbReference type="Gene3D" id="2.60.40.10">
    <property type="entry name" value="Immunoglobulins"/>
    <property type="match status" value="1"/>
</dbReference>
<dbReference type="SUPFAM" id="SSF51011">
    <property type="entry name" value="Glycosyl hydrolase domain"/>
    <property type="match status" value="1"/>
</dbReference>
<dbReference type="SMART" id="SM00642">
    <property type="entry name" value="Aamy"/>
    <property type="match status" value="1"/>
</dbReference>
<evidence type="ECO:0000256" key="2">
    <source>
        <dbReference type="ARBA" id="ARBA00022801"/>
    </source>
</evidence>
<sequence length="576" mass="66232">MIKEAILHIPDSSYAFALDEKTVILRLRTKKNDIDRCTLFYGNRVYPTSPVPMQQLPMRKVGADDLFDYYECRLVSGFSRIFYGFLLEDKSSQLYYYGDEFHDSVLNDRTVFYQYAYVRREDIPDVPEWASSAVIYQIFPDSFASDRCSIRMESQTCKTAEGISCSCRCGGTLNGIEKNLDYLNELGINCIYLNPIFTANSYHKYDTADYMSIDPCFGTAQDLKALVAACHRRGIRVLLDGVFNHCGPDFFAFRDVLENGSRSAYTDWFYHLEFPLHCETPPNYAAFAYVPEMPKLNTGNPETAAYFCKVGKYWIEQADIDGWRLDVANEINHDFWRQFRAAIRSVKPDAFLIGEIWEDSPQWLQGDQLDSTMNYRFSNLCRDYFAQRSISAEEFGQHLTAMLLRYKEPMTYAQMNLLDSHDIPRFLSKCGEDARRLKLALFFMLTFVGVPSIFYGDEAGISGTAEAEYRQAMPWQNYPENGELYQYLKALITLRKRHPSLTSGTFQPVPVKAEGVFAFRREAAGERLLVVLNNSDQWRQVSLGEECTSLQPLFGQDGKTAQPFTFAPMEGRIFKC</sequence>
<dbReference type="InterPro" id="IPR013783">
    <property type="entry name" value="Ig-like_fold"/>
</dbReference>
<keyword evidence="2" id="KW-0378">Hydrolase</keyword>
<dbReference type="InterPro" id="IPR006047">
    <property type="entry name" value="GH13_cat_dom"/>
</dbReference>
<dbReference type="InterPro" id="IPR045857">
    <property type="entry name" value="O16G_dom_2"/>
</dbReference>
<keyword evidence="7" id="KW-1185">Reference proteome</keyword>
<dbReference type="GO" id="GO:0004553">
    <property type="term" value="F:hydrolase activity, hydrolyzing O-glycosyl compounds"/>
    <property type="evidence" value="ECO:0007669"/>
    <property type="project" value="InterPro"/>
</dbReference>
<dbReference type="Proteomes" id="UP000516046">
    <property type="component" value="Chromosome"/>
</dbReference>
<dbReference type="Gene3D" id="2.60.40.1180">
    <property type="entry name" value="Golgi alpha-mannosidase II"/>
    <property type="match status" value="1"/>
</dbReference>
<proteinExistence type="inferred from homology"/>
<evidence type="ECO:0000256" key="1">
    <source>
        <dbReference type="ARBA" id="ARBA00008061"/>
    </source>
</evidence>
<dbReference type="SUPFAM" id="SSF81296">
    <property type="entry name" value="E set domains"/>
    <property type="match status" value="1"/>
</dbReference>
<evidence type="ECO:0000256" key="3">
    <source>
        <dbReference type="ARBA" id="ARBA00023001"/>
    </source>
</evidence>
<comment type="similarity">
    <text evidence="1">Belongs to the glycosyl hydrolase 13 family.</text>
</comment>
<keyword evidence="3" id="KW-0119">Carbohydrate metabolism</keyword>
<dbReference type="AlphaFoldDB" id="A0A7G9WII6"/>
<evidence type="ECO:0000256" key="4">
    <source>
        <dbReference type="ARBA" id="ARBA00023295"/>
    </source>
</evidence>
<reference evidence="6 7" key="1">
    <citation type="submission" date="2020-08" db="EMBL/GenBank/DDBJ databases">
        <authorList>
            <person name="Ren C."/>
            <person name="Gu Y."/>
            <person name="Xu Y."/>
        </authorList>
    </citation>
    <scope>NUCLEOTIDE SEQUENCE [LARGE SCALE GENOMIC DNA]</scope>
    <source>
        <strain evidence="6 7">LBM18003</strain>
    </source>
</reference>
<dbReference type="InterPro" id="IPR017853">
    <property type="entry name" value="GH"/>
</dbReference>
<evidence type="ECO:0000313" key="7">
    <source>
        <dbReference type="Proteomes" id="UP000516046"/>
    </source>
</evidence>
<keyword evidence="4 6" id="KW-0326">Glycosidase</keyword>
<name>A0A7G9WII6_9FIRM</name>
<protein>
    <submittedName>
        <fullName evidence="6">Alpha-glycosidase</fullName>
    </submittedName>
</protein>
<dbReference type="KEGG" id="caml:H6X83_02265"/>
<keyword evidence="3" id="KW-0136">Cellulose degradation</keyword>
<feature type="domain" description="Glycosyl hydrolase family 13 catalytic" evidence="5">
    <location>
        <begin position="137"/>
        <end position="495"/>
    </location>
</feature>
<dbReference type="InterPro" id="IPR004185">
    <property type="entry name" value="Glyco_hydro_13_lg-like_dom"/>
</dbReference>
<dbReference type="InterPro" id="IPR013780">
    <property type="entry name" value="Glyco_hydro_b"/>
</dbReference>
<dbReference type="InterPro" id="IPR014756">
    <property type="entry name" value="Ig_E-set"/>
</dbReference>
<dbReference type="CDD" id="cd11338">
    <property type="entry name" value="AmyAc_CMD"/>
    <property type="match status" value="1"/>
</dbReference>
<keyword evidence="3" id="KW-0624">Polysaccharide degradation</keyword>
<organism evidence="6 7">
    <name type="scientific">Caproicibacterium amylolyticum</name>
    <dbReference type="NCBI Taxonomy" id="2766537"/>
    <lineage>
        <taxon>Bacteria</taxon>
        <taxon>Bacillati</taxon>
        <taxon>Bacillota</taxon>
        <taxon>Clostridia</taxon>
        <taxon>Eubacteriales</taxon>
        <taxon>Oscillospiraceae</taxon>
        <taxon>Caproicibacterium</taxon>
    </lineage>
</organism>
<dbReference type="CDD" id="cd02857">
    <property type="entry name" value="E_set_CDase_PDE_N"/>
    <property type="match status" value="1"/>
</dbReference>
<dbReference type="PANTHER" id="PTHR10357:SF210">
    <property type="entry name" value="MALTODEXTRIN GLUCOSIDASE"/>
    <property type="match status" value="1"/>
</dbReference>
<dbReference type="EMBL" id="CP060696">
    <property type="protein sequence ID" value="QNO18498.1"/>
    <property type="molecule type" value="Genomic_DNA"/>
</dbReference>